<name>A0A4Z0R7A1_9FIRM</name>
<protein>
    <submittedName>
        <fullName evidence="6">Peptide ABC transporter substrate-binding protein</fullName>
    </submittedName>
</protein>
<dbReference type="SUPFAM" id="SSF53850">
    <property type="entry name" value="Periplasmic binding protein-like II"/>
    <property type="match status" value="1"/>
</dbReference>
<comment type="caution">
    <text evidence="6">The sequence shown here is derived from an EMBL/GenBank/DDBJ whole genome shotgun (WGS) entry which is preliminary data.</text>
</comment>
<evidence type="ECO:0000256" key="1">
    <source>
        <dbReference type="ARBA" id="ARBA00005695"/>
    </source>
</evidence>
<evidence type="ECO:0000256" key="3">
    <source>
        <dbReference type="ARBA" id="ARBA00022729"/>
    </source>
</evidence>
<dbReference type="PANTHER" id="PTHR30290:SF9">
    <property type="entry name" value="OLIGOPEPTIDE-BINDING PROTEIN APPA"/>
    <property type="match status" value="1"/>
</dbReference>
<dbReference type="GO" id="GO:0015833">
    <property type="term" value="P:peptide transport"/>
    <property type="evidence" value="ECO:0007669"/>
    <property type="project" value="TreeGrafter"/>
</dbReference>
<evidence type="ECO:0000256" key="4">
    <source>
        <dbReference type="SAM" id="SignalP"/>
    </source>
</evidence>
<reference evidence="6 7" key="1">
    <citation type="submission" date="2019-03" db="EMBL/GenBank/DDBJ databases">
        <title>Draft Genome Sequence of Desulfosporosinus fructosivorans Strain 63.6F, Isolated from Marine Sediment in the Baltic Sea.</title>
        <authorList>
            <person name="Hausmann B."/>
            <person name="Vandieken V."/>
            <person name="Pjevac P."/>
            <person name="Schreck K."/>
            <person name="Herbold C.W."/>
            <person name="Loy A."/>
        </authorList>
    </citation>
    <scope>NUCLEOTIDE SEQUENCE [LARGE SCALE GENOMIC DNA]</scope>
    <source>
        <strain evidence="6 7">63.6F</strain>
    </source>
</reference>
<keyword evidence="3 4" id="KW-0732">Signal</keyword>
<keyword evidence="7" id="KW-1185">Reference proteome</keyword>
<proteinExistence type="inferred from homology"/>
<dbReference type="PIRSF" id="PIRSF002741">
    <property type="entry name" value="MppA"/>
    <property type="match status" value="1"/>
</dbReference>
<dbReference type="PANTHER" id="PTHR30290">
    <property type="entry name" value="PERIPLASMIC BINDING COMPONENT OF ABC TRANSPORTER"/>
    <property type="match status" value="1"/>
</dbReference>
<dbReference type="OrthoDB" id="137511at2"/>
<feature type="domain" description="Solute-binding protein family 5" evidence="5">
    <location>
        <begin position="86"/>
        <end position="433"/>
    </location>
</feature>
<dbReference type="InterPro" id="IPR039424">
    <property type="entry name" value="SBP_5"/>
</dbReference>
<organism evidence="6 7">
    <name type="scientific">Desulfosporosinus fructosivorans</name>
    <dbReference type="NCBI Taxonomy" id="2018669"/>
    <lineage>
        <taxon>Bacteria</taxon>
        <taxon>Bacillati</taxon>
        <taxon>Bacillota</taxon>
        <taxon>Clostridia</taxon>
        <taxon>Eubacteriales</taxon>
        <taxon>Desulfitobacteriaceae</taxon>
        <taxon>Desulfosporosinus</taxon>
    </lineage>
</organism>
<dbReference type="Gene3D" id="3.40.190.10">
    <property type="entry name" value="Periplasmic binding protein-like II"/>
    <property type="match status" value="1"/>
</dbReference>
<accession>A0A4Z0R7A1</accession>
<sequence>MFKKIKAPLAAAVVGLLLVVTGCGTAASTTPTTSSNVAVPKDGGTLNIALSSDAPKLDPALSSSVYDRYVFQSLFDKLVDIDKDGKIVPMLAEKIDVSTDGLVYTFHLHKGVKFTDGTDFNAEAVKFNFDRNMDKSSPRKGELGEVKAVSVVDPDTVKVELKQPFSPFLSILSDRAGMMVSPTAVTKAGQDFLNNPVGTGPFIFKERVKGNSITLVKNPNYWQKGLPHLDSVVYKIITDANVAAMNLKSGQVDMTDWRFPTKEIQNFKSDPNFMLINQAGQGYVGFYLNVSQPPFDNKYLRQAVDVLIDREALVKLIKNGAATAGHSPFAPGNLANGDSDKTFSPDTAKAKDFLVKAGKPDGFTFTYKTSTTPDNQRTAEMLQNMLKPAGITMNIEKLEFGTLLDQSIKGNFEASAVSWSGRPDPDQNIYDDVITNGSMNYGRYSNPQIDGLMKDARIEQDPAKRKVIYDQAMTILNEELPYIFFYHENNVFGLSKHIQGFVPISDGLIRTVSIFKN</sequence>
<dbReference type="AlphaFoldDB" id="A0A4Z0R7A1"/>
<dbReference type="InterPro" id="IPR000914">
    <property type="entry name" value="SBP_5_dom"/>
</dbReference>
<dbReference type="EMBL" id="SPQQ01000003">
    <property type="protein sequence ID" value="TGE38690.1"/>
    <property type="molecule type" value="Genomic_DNA"/>
</dbReference>
<gene>
    <name evidence="6" type="ORF">E4K67_11685</name>
</gene>
<dbReference type="RefSeq" id="WP_135546762.1">
    <property type="nucleotide sequence ID" value="NZ_SPQQ01000003.1"/>
</dbReference>
<dbReference type="InterPro" id="IPR030678">
    <property type="entry name" value="Peptide/Ni-bd"/>
</dbReference>
<dbReference type="GO" id="GO:0043190">
    <property type="term" value="C:ATP-binding cassette (ABC) transporter complex"/>
    <property type="evidence" value="ECO:0007669"/>
    <property type="project" value="InterPro"/>
</dbReference>
<dbReference type="GO" id="GO:0042597">
    <property type="term" value="C:periplasmic space"/>
    <property type="evidence" value="ECO:0007669"/>
    <property type="project" value="UniProtKB-ARBA"/>
</dbReference>
<feature type="chain" id="PRO_5021272041" evidence="4">
    <location>
        <begin position="27"/>
        <end position="517"/>
    </location>
</feature>
<dbReference type="PROSITE" id="PS51257">
    <property type="entry name" value="PROKAR_LIPOPROTEIN"/>
    <property type="match status" value="1"/>
</dbReference>
<keyword evidence="2" id="KW-0813">Transport</keyword>
<dbReference type="GO" id="GO:1904680">
    <property type="term" value="F:peptide transmembrane transporter activity"/>
    <property type="evidence" value="ECO:0007669"/>
    <property type="project" value="TreeGrafter"/>
</dbReference>
<comment type="similarity">
    <text evidence="1">Belongs to the bacterial solute-binding protein 5 family.</text>
</comment>
<dbReference type="Gene3D" id="3.10.105.10">
    <property type="entry name" value="Dipeptide-binding Protein, Domain 3"/>
    <property type="match status" value="1"/>
</dbReference>
<dbReference type="Proteomes" id="UP000298460">
    <property type="component" value="Unassembled WGS sequence"/>
</dbReference>
<evidence type="ECO:0000313" key="7">
    <source>
        <dbReference type="Proteomes" id="UP000298460"/>
    </source>
</evidence>
<evidence type="ECO:0000259" key="5">
    <source>
        <dbReference type="Pfam" id="PF00496"/>
    </source>
</evidence>
<evidence type="ECO:0000256" key="2">
    <source>
        <dbReference type="ARBA" id="ARBA00022448"/>
    </source>
</evidence>
<dbReference type="Pfam" id="PF00496">
    <property type="entry name" value="SBP_bac_5"/>
    <property type="match status" value="1"/>
</dbReference>
<dbReference type="Gene3D" id="3.90.76.10">
    <property type="entry name" value="Dipeptide-binding Protein, Domain 1"/>
    <property type="match status" value="1"/>
</dbReference>
<evidence type="ECO:0000313" key="6">
    <source>
        <dbReference type="EMBL" id="TGE38690.1"/>
    </source>
</evidence>
<feature type="signal peptide" evidence="4">
    <location>
        <begin position="1"/>
        <end position="26"/>
    </location>
</feature>